<gene>
    <name evidence="1" type="ORF">ThimaDRAFT_1946</name>
</gene>
<protein>
    <recommendedName>
        <fullName evidence="3">Sulfotransferase</fullName>
    </recommendedName>
</protein>
<dbReference type="SUPFAM" id="SSF52540">
    <property type="entry name" value="P-loop containing nucleoside triphosphate hydrolases"/>
    <property type="match status" value="1"/>
</dbReference>
<evidence type="ECO:0000313" key="1">
    <source>
        <dbReference type="EMBL" id="EGV18528.1"/>
    </source>
</evidence>
<organism evidence="1 2">
    <name type="scientific">Thiocapsa marina 5811</name>
    <dbReference type="NCBI Taxonomy" id="768671"/>
    <lineage>
        <taxon>Bacteria</taxon>
        <taxon>Pseudomonadati</taxon>
        <taxon>Pseudomonadota</taxon>
        <taxon>Gammaproteobacteria</taxon>
        <taxon>Chromatiales</taxon>
        <taxon>Chromatiaceae</taxon>
        <taxon>Thiocapsa</taxon>
    </lineage>
</organism>
<evidence type="ECO:0000313" key="2">
    <source>
        <dbReference type="Proteomes" id="UP000005459"/>
    </source>
</evidence>
<sequence>MPTCTNEIQLDLPPMIIAGSGRSGTTWVLDVLARTFRLRPIFEPLHPGAIKGAKAYAWKHVAPGGDLAGMDAFFREIFTGDISSCWTDLRFHPAELIPPPDFFRRTESAKLMLHRWINAFDHYRTYAPLRARSRIIVKFIRANLLLGWLAQHFDARVLLLVRHPGAVVESKLRLGGFSWDPGRLLDVYRQDETIHHLRGGVYRDLLSRELTSAQALALHWCIENQLPIAEAKQNGYLLVHYEDLVERGGPVWDRIAQFFDLSSGGWDQDLLSRPSQQASATWRDNELAIDSHQSWRHRIQTKDLEDIQSILTETDETLYSAYEPLPRTATAT</sequence>
<proteinExistence type="predicted"/>
<dbReference type="Gene3D" id="3.40.50.300">
    <property type="entry name" value="P-loop containing nucleotide triphosphate hydrolases"/>
    <property type="match status" value="1"/>
</dbReference>
<dbReference type="eggNOG" id="ENOG502Z8TY">
    <property type="taxonomic scope" value="Bacteria"/>
</dbReference>
<dbReference type="Pfam" id="PF13469">
    <property type="entry name" value="Sulfotransfer_3"/>
    <property type="match status" value="1"/>
</dbReference>
<dbReference type="InterPro" id="IPR027417">
    <property type="entry name" value="P-loop_NTPase"/>
</dbReference>
<reference evidence="1 2" key="1">
    <citation type="submission" date="2011-06" db="EMBL/GenBank/DDBJ databases">
        <title>The draft genome of Thiocapsa marina 5811.</title>
        <authorList>
            <consortium name="US DOE Joint Genome Institute (JGI-PGF)"/>
            <person name="Lucas S."/>
            <person name="Han J."/>
            <person name="Cheng J.-F."/>
            <person name="Goodwin L."/>
            <person name="Pitluck S."/>
            <person name="Peters L."/>
            <person name="Land M.L."/>
            <person name="Hauser L."/>
            <person name="Vogl K."/>
            <person name="Liu Z."/>
            <person name="Imhoff J."/>
            <person name="Thiel V."/>
            <person name="Frigaard N.-U."/>
            <person name="Bryant D."/>
            <person name="Woyke T.J."/>
        </authorList>
    </citation>
    <scope>NUCLEOTIDE SEQUENCE [LARGE SCALE GENOMIC DNA]</scope>
    <source>
        <strain evidence="1 2">5811</strain>
    </source>
</reference>
<accession>F9UAR0</accession>
<dbReference type="EMBL" id="AFWV01000006">
    <property type="protein sequence ID" value="EGV18528.1"/>
    <property type="molecule type" value="Genomic_DNA"/>
</dbReference>
<evidence type="ECO:0008006" key="3">
    <source>
        <dbReference type="Google" id="ProtNLM"/>
    </source>
</evidence>
<dbReference type="Proteomes" id="UP000005459">
    <property type="component" value="Unassembled WGS sequence"/>
</dbReference>
<keyword evidence="2" id="KW-1185">Reference proteome</keyword>
<name>F9UAR0_9GAMM</name>
<dbReference type="AlphaFoldDB" id="F9UAR0"/>